<accession>A0A6J3LQ32</accession>
<keyword evidence="1" id="KW-1185">Reference proteome</keyword>
<dbReference type="OrthoDB" id="3764736at2759"/>
<dbReference type="AlphaFoldDB" id="A0A6J3LQ32"/>
<evidence type="ECO:0000313" key="1">
    <source>
        <dbReference type="Proteomes" id="UP000504637"/>
    </source>
</evidence>
<proteinExistence type="predicted"/>
<sequence>MVLTLYEAAKKFKLEEITWSEYIDHLIARLAGEGHVDDDADNDGPAGPLLLNDIDPLADIIYWWSQNMDWYKGEYPKKIKPIFEAYHNGRMNDVPARLEDLDSHEDRDWMKMALAYLALRDRRADLLKSLVNYDRATNSDGFQHEADCVDETTDPEVFKILEESDFRKKHPRQRPIHVRILVPEYEYDLTREESDDSADENDPFYVARSHPLW</sequence>
<protein>
    <submittedName>
        <fullName evidence="2">Uncharacterized protein</fullName>
    </submittedName>
</protein>
<dbReference type="GeneID" id="54365956"/>
<reference evidence="2" key="3">
    <citation type="submission" date="2025-08" db="UniProtKB">
        <authorList>
            <consortium name="RefSeq"/>
        </authorList>
    </citation>
    <scope>IDENTIFICATION</scope>
    <source>
        <strain evidence="2">CBS 342.82</strain>
    </source>
</reference>
<dbReference type="RefSeq" id="XP_033454794.1">
    <property type="nucleotide sequence ID" value="XM_033608157.1"/>
</dbReference>
<evidence type="ECO:0000313" key="2">
    <source>
        <dbReference type="RefSeq" id="XP_033454794.1"/>
    </source>
</evidence>
<reference evidence="2" key="2">
    <citation type="submission" date="2020-04" db="EMBL/GenBank/DDBJ databases">
        <authorList>
            <consortium name="NCBI Genome Project"/>
        </authorList>
    </citation>
    <scope>NUCLEOTIDE SEQUENCE</scope>
    <source>
        <strain evidence="2">CBS 342.82</strain>
    </source>
</reference>
<reference evidence="2" key="1">
    <citation type="submission" date="2020-01" db="EMBL/GenBank/DDBJ databases">
        <authorList>
            <consortium name="DOE Joint Genome Institute"/>
            <person name="Haridas S."/>
            <person name="Albert R."/>
            <person name="Binder M."/>
            <person name="Bloem J."/>
            <person name="Labutti K."/>
            <person name="Salamov A."/>
            <person name="Andreopoulos B."/>
            <person name="Baker S.E."/>
            <person name="Barry K."/>
            <person name="Bills G."/>
            <person name="Bluhm B.H."/>
            <person name="Cannon C."/>
            <person name="Castanera R."/>
            <person name="Culley D.E."/>
            <person name="Daum C."/>
            <person name="Ezra D."/>
            <person name="Gonzalez J.B."/>
            <person name="Henrissat B."/>
            <person name="Kuo A."/>
            <person name="Liang C."/>
            <person name="Lipzen A."/>
            <person name="Lutzoni F."/>
            <person name="Magnuson J."/>
            <person name="Mondo S."/>
            <person name="Nolan M."/>
            <person name="Ohm R."/>
            <person name="Pangilinan J."/>
            <person name="Park H.-J."/>
            <person name="Ramirez L."/>
            <person name="Alfaro M."/>
            <person name="Sun H."/>
            <person name="Tritt A."/>
            <person name="Yoshinaga Y."/>
            <person name="Zwiers L.-H."/>
            <person name="Turgeon B.G."/>
            <person name="Goodwin S.B."/>
            <person name="Spatafora J.W."/>
            <person name="Crous P.W."/>
            <person name="Grigoriev I.V."/>
        </authorList>
    </citation>
    <scope>NUCLEOTIDE SEQUENCE</scope>
    <source>
        <strain evidence="2">CBS 342.82</strain>
    </source>
</reference>
<gene>
    <name evidence="2" type="ORF">K489DRAFT_414331</name>
</gene>
<name>A0A6J3LQ32_9PEZI</name>
<dbReference type="Proteomes" id="UP000504637">
    <property type="component" value="Unplaced"/>
</dbReference>
<organism evidence="2">
    <name type="scientific">Dissoconium aciculare CBS 342.82</name>
    <dbReference type="NCBI Taxonomy" id="1314786"/>
    <lineage>
        <taxon>Eukaryota</taxon>
        <taxon>Fungi</taxon>
        <taxon>Dikarya</taxon>
        <taxon>Ascomycota</taxon>
        <taxon>Pezizomycotina</taxon>
        <taxon>Dothideomycetes</taxon>
        <taxon>Dothideomycetidae</taxon>
        <taxon>Mycosphaerellales</taxon>
        <taxon>Dissoconiaceae</taxon>
        <taxon>Dissoconium</taxon>
    </lineage>
</organism>